<evidence type="ECO:0000259" key="1">
    <source>
        <dbReference type="Pfam" id="PF11954"/>
    </source>
</evidence>
<dbReference type="Proteomes" id="UP001589844">
    <property type="component" value="Unassembled WGS sequence"/>
</dbReference>
<dbReference type="EMBL" id="JBHLXJ010000003">
    <property type="protein sequence ID" value="MFC0348712.1"/>
    <property type="molecule type" value="Genomic_DNA"/>
</dbReference>
<organism evidence="2 3">
    <name type="scientific">Undibacterium danionis</name>
    <dbReference type="NCBI Taxonomy" id="1812100"/>
    <lineage>
        <taxon>Bacteria</taxon>
        <taxon>Pseudomonadati</taxon>
        <taxon>Pseudomonadota</taxon>
        <taxon>Betaproteobacteria</taxon>
        <taxon>Burkholderiales</taxon>
        <taxon>Oxalobacteraceae</taxon>
        <taxon>Undibacterium</taxon>
    </lineage>
</organism>
<accession>A0ABV6IA54</accession>
<feature type="domain" description="Peptidase S12 Pab87-related C-terminal" evidence="1">
    <location>
        <begin position="30"/>
        <end position="104"/>
    </location>
</feature>
<name>A0ABV6IA54_9BURK</name>
<reference evidence="2 3" key="1">
    <citation type="submission" date="2024-09" db="EMBL/GenBank/DDBJ databases">
        <authorList>
            <person name="Sun Q."/>
            <person name="Mori K."/>
        </authorList>
    </citation>
    <scope>NUCLEOTIDE SEQUENCE [LARGE SCALE GENOMIC DNA]</scope>
    <source>
        <strain evidence="2 3">CCM 8677</strain>
    </source>
</reference>
<keyword evidence="3" id="KW-1185">Reference proteome</keyword>
<proteinExistence type="predicted"/>
<dbReference type="RefSeq" id="WP_390210264.1">
    <property type="nucleotide sequence ID" value="NZ_JBHLXJ010000003.1"/>
</dbReference>
<dbReference type="Pfam" id="PF11954">
    <property type="entry name" value="DUF3471"/>
    <property type="match status" value="1"/>
</dbReference>
<protein>
    <submittedName>
        <fullName evidence="2">DUF3471 domain-containing protein</fullName>
    </submittedName>
</protein>
<gene>
    <name evidence="2" type="ORF">ACFFJH_02755</name>
</gene>
<sequence length="116" mass="12626">MKAVRLEEKAASSSVAAAVATVESKSDSLVSAQILDQYVGDYAITPSFILSLSREGEKFYAQATNQPKFELFAKDAKNFYLKVVDAQIKMDVDTNGRATSLTLFQGGAVMPAKRIR</sequence>
<evidence type="ECO:0000313" key="3">
    <source>
        <dbReference type="Proteomes" id="UP001589844"/>
    </source>
</evidence>
<comment type="caution">
    <text evidence="2">The sequence shown here is derived from an EMBL/GenBank/DDBJ whole genome shotgun (WGS) entry which is preliminary data.</text>
</comment>
<dbReference type="InterPro" id="IPR021860">
    <property type="entry name" value="Peptidase_S12_Pab87-rel_C"/>
</dbReference>
<evidence type="ECO:0000313" key="2">
    <source>
        <dbReference type="EMBL" id="MFC0348712.1"/>
    </source>
</evidence>